<sequence length="81" mass="9012">MASAGSDSLKANDEGLFAMTKATEAFVMMLARGAYEHTQSDNQLTYNSLAEFVQSNEDLVHIHEMVPRKVKFSSIENQLDT</sequence>
<dbReference type="Proteomes" id="UP000887574">
    <property type="component" value="Unplaced"/>
</dbReference>
<dbReference type="AlphaFoldDB" id="A0A915ERC6"/>
<proteinExistence type="predicted"/>
<dbReference type="WBParaSite" id="jg8127">
    <property type="protein sequence ID" value="jg8127"/>
    <property type="gene ID" value="jg8127"/>
</dbReference>
<name>A0A915ERC6_9BILA</name>
<evidence type="ECO:0000313" key="2">
    <source>
        <dbReference type="WBParaSite" id="jg8127"/>
    </source>
</evidence>
<accession>A0A915ERC6</accession>
<protein>
    <submittedName>
        <fullName evidence="2">Chromatin accessibility complex protein 1</fullName>
    </submittedName>
</protein>
<dbReference type="Gene3D" id="1.10.20.10">
    <property type="entry name" value="Histone, subunit A"/>
    <property type="match status" value="1"/>
</dbReference>
<reference evidence="2" key="1">
    <citation type="submission" date="2022-11" db="UniProtKB">
        <authorList>
            <consortium name="WormBaseParasite"/>
        </authorList>
    </citation>
    <scope>IDENTIFICATION</scope>
</reference>
<evidence type="ECO:0000313" key="1">
    <source>
        <dbReference type="Proteomes" id="UP000887574"/>
    </source>
</evidence>
<dbReference type="SUPFAM" id="SSF47113">
    <property type="entry name" value="Histone-fold"/>
    <property type="match status" value="1"/>
</dbReference>
<dbReference type="GO" id="GO:0046982">
    <property type="term" value="F:protein heterodimerization activity"/>
    <property type="evidence" value="ECO:0007669"/>
    <property type="project" value="InterPro"/>
</dbReference>
<organism evidence="1 2">
    <name type="scientific">Ditylenchus dipsaci</name>
    <dbReference type="NCBI Taxonomy" id="166011"/>
    <lineage>
        <taxon>Eukaryota</taxon>
        <taxon>Metazoa</taxon>
        <taxon>Ecdysozoa</taxon>
        <taxon>Nematoda</taxon>
        <taxon>Chromadorea</taxon>
        <taxon>Rhabditida</taxon>
        <taxon>Tylenchina</taxon>
        <taxon>Tylenchomorpha</taxon>
        <taxon>Sphaerularioidea</taxon>
        <taxon>Anguinidae</taxon>
        <taxon>Anguininae</taxon>
        <taxon>Ditylenchus</taxon>
    </lineage>
</organism>
<dbReference type="InterPro" id="IPR009072">
    <property type="entry name" value="Histone-fold"/>
</dbReference>
<keyword evidence="1" id="KW-1185">Reference proteome</keyword>